<accession>A0A9W8TMK4</accession>
<keyword evidence="5" id="KW-0539">Nucleus</keyword>
<name>A0A9W8TMK4_9PEZI</name>
<keyword evidence="2 7" id="KW-0812">Transmembrane</keyword>
<dbReference type="Proteomes" id="UP001148614">
    <property type="component" value="Unassembled WGS sequence"/>
</dbReference>
<gene>
    <name evidence="8" type="ORF">NPX13_g4096</name>
</gene>
<evidence type="ECO:0000256" key="1">
    <source>
        <dbReference type="ARBA" id="ARBA00004126"/>
    </source>
</evidence>
<evidence type="ECO:0000256" key="5">
    <source>
        <dbReference type="ARBA" id="ARBA00023242"/>
    </source>
</evidence>
<dbReference type="PANTHER" id="PTHR12265">
    <property type="entry name" value="TRANSMEMBRANE PROTEIN 53"/>
    <property type="match status" value="1"/>
</dbReference>
<keyword evidence="9" id="KW-1185">Reference proteome</keyword>
<dbReference type="InterPro" id="IPR008547">
    <property type="entry name" value="DUF829_TMEM53"/>
</dbReference>
<dbReference type="GO" id="GO:0031965">
    <property type="term" value="C:nuclear membrane"/>
    <property type="evidence" value="ECO:0007669"/>
    <property type="project" value="UniProtKB-SubCell"/>
</dbReference>
<protein>
    <recommendedName>
        <fullName evidence="10">Indole-diterpene biosynthesis protein PaxU</fullName>
    </recommendedName>
</protein>
<evidence type="ECO:0000313" key="9">
    <source>
        <dbReference type="Proteomes" id="UP001148614"/>
    </source>
</evidence>
<evidence type="ECO:0000256" key="6">
    <source>
        <dbReference type="ARBA" id="ARBA00037847"/>
    </source>
</evidence>
<keyword evidence="4 7" id="KW-0472">Membrane</keyword>
<dbReference type="AlphaFoldDB" id="A0A9W8TMK4"/>
<evidence type="ECO:0000256" key="7">
    <source>
        <dbReference type="SAM" id="Phobius"/>
    </source>
</evidence>
<proteinExistence type="predicted"/>
<sequence length="222" mass="25275">MISSYGKQEDAMKPAENVVCDILNECVDTQSGGNFSTNAHRQPRVLLHIIGNGGLSSATNLLVALERRTKKSLPVVGLICDSAPMGASYTNACRALTYSYMIDFTTDLPYSPLIWLLVHAVLAIIYLFTGLTGYETPMAHWRRSILSKKLIDCDKVYYFSSIDDKVIDWKDVLSHAKQARKEGWEVKELLYDYTPHCGHIRREKQRINYEDAVYYLWEGKKI</sequence>
<evidence type="ECO:0000256" key="4">
    <source>
        <dbReference type="ARBA" id="ARBA00023136"/>
    </source>
</evidence>
<comment type="subcellular location">
    <subcellularLocation>
        <location evidence="6">Endomembrane system</location>
        <topology evidence="6">Single-pass membrane protein</topology>
    </subcellularLocation>
    <subcellularLocation>
        <location evidence="1">Nucleus membrane</location>
    </subcellularLocation>
</comment>
<dbReference type="PANTHER" id="PTHR12265:SF30">
    <property type="entry name" value="TRANSMEMBRANE PROTEIN 53"/>
    <property type="match status" value="1"/>
</dbReference>
<dbReference type="EMBL" id="JANPWZ010000555">
    <property type="protein sequence ID" value="KAJ3575259.1"/>
    <property type="molecule type" value="Genomic_DNA"/>
</dbReference>
<evidence type="ECO:0000256" key="3">
    <source>
        <dbReference type="ARBA" id="ARBA00022989"/>
    </source>
</evidence>
<dbReference type="Pfam" id="PF05705">
    <property type="entry name" value="DUF829"/>
    <property type="match status" value="1"/>
</dbReference>
<keyword evidence="3 7" id="KW-1133">Transmembrane helix</keyword>
<feature type="transmembrane region" description="Helical" evidence="7">
    <location>
        <begin position="113"/>
        <end position="134"/>
    </location>
</feature>
<evidence type="ECO:0008006" key="10">
    <source>
        <dbReference type="Google" id="ProtNLM"/>
    </source>
</evidence>
<comment type="caution">
    <text evidence="8">The sequence shown here is derived from an EMBL/GenBank/DDBJ whole genome shotgun (WGS) entry which is preliminary data.</text>
</comment>
<evidence type="ECO:0000313" key="8">
    <source>
        <dbReference type="EMBL" id="KAJ3575259.1"/>
    </source>
</evidence>
<organism evidence="8 9">
    <name type="scientific">Xylaria arbuscula</name>
    <dbReference type="NCBI Taxonomy" id="114810"/>
    <lineage>
        <taxon>Eukaryota</taxon>
        <taxon>Fungi</taxon>
        <taxon>Dikarya</taxon>
        <taxon>Ascomycota</taxon>
        <taxon>Pezizomycotina</taxon>
        <taxon>Sordariomycetes</taxon>
        <taxon>Xylariomycetidae</taxon>
        <taxon>Xylariales</taxon>
        <taxon>Xylariaceae</taxon>
        <taxon>Xylaria</taxon>
    </lineage>
</organism>
<reference evidence="8" key="1">
    <citation type="submission" date="2022-07" db="EMBL/GenBank/DDBJ databases">
        <title>Genome Sequence of Xylaria arbuscula.</title>
        <authorList>
            <person name="Buettner E."/>
        </authorList>
    </citation>
    <scope>NUCLEOTIDE SEQUENCE</scope>
    <source>
        <strain evidence="8">VT107</strain>
    </source>
</reference>
<evidence type="ECO:0000256" key="2">
    <source>
        <dbReference type="ARBA" id="ARBA00022692"/>
    </source>
</evidence>